<gene>
    <name evidence="2" type="ORF">ENUP19_0118G0007</name>
</gene>
<proteinExistence type="predicted"/>
<keyword evidence="1" id="KW-1133">Transmembrane helix</keyword>
<reference evidence="2 3" key="1">
    <citation type="journal article" date="2019" name="PLoS Negl. Trop. Dis.">
        <title>Whole genome sequencing of Entamoeba nuttalli reveals mammalian host-related molecular signatures and a novel octapeptide-repeat surface protein.</title>
        <authorList>
            <person name="Tanaka M."/>
            <person name="Makiuchi T."/>
            <person name="Komiyama T."/>
            <person name="Shiina T."/>
            <person name="Osaki K."/>
            <person name="Tachibana H."/>
        </authorList>
    </citation>
    <scope>NUCLEOTIDE SEQUENCE [LARGE SCALE GENOMIC DNA]</scope>
    <source>
        <strain evidence="2 3">P19-061405</strain>
    </source>
</reference>
<evidence type="ECO:0000256" key="1">
    <source>
        <dbReference type="SAM" id="Phobius"/>
    </source>
</evidence>
<comment type="caution">
    <text evidence="2">The sequence shown here is derived from an EMBL/GenBank/DDBJ whole genome shotgun (WGS) entry which is preliminary data.</text>
</comment>
<dbReference type="Proteomes" id="UP001628156">
    <property type="component" value="Unassembled WGS sequence"/>
</dbReference>
<sequence length="74" mass="8378">MSIVFNSKLKSILIGGSPFAIPTLRLFLLPPQVGLSIPIIIFMFLVSITLFFAGNIYNKLLIERLKEEEKKKVK</sequence>
<feature type="transmembrane region" description="Helical" evidence="1">
    <location>
        <begin position="12"/>
        <end position="29"/>
    </location>
</feature>
<name>A0ABQ0DIM5_9EUKA</name>
<keyword evidence="1" id="KW-0472">Membrane</keyword>
<feature type="transmembrane region" description="Helical" evidence="1">
    <location>
        <begin position="35"/>
        <end position="57"/>
    </location>
</feature>
<evidence type="ECO:0000313" key="3">
    <source>
        <dbReference type="Proteomes" id="UP001628156"/>
    </source>
</evidence>
<organism evidence="2 3">
    <name type="scientific">Entamoeba nuttalli</name>
    <dbReference type="NCBI Taxonomy" id="412467"/>
    <lineage>
        <taxon>Eukaryota</taxon>
        <taxon>Amoebozoa</taxon>
        <taxon>Evosea</taxon>
        <taxon>Archamoebae</taxon>
        <taxon>Mastigamoebida</taxon>
        <taxon>Entamoebidae</taxon>
        <taxon>Entamoeba</taxon>
    </lineage>
</organism>
<dbReference type="EMBL" id="BAAFRS010000118">
    <property type="protein sequence ID" value="GAB1222572.1"/>
    <property type="molecule type" value="Genomic_DNA"/>
</dbReference>
<accession>A0ABQ0DIM5</accession>
<keyword evidence="3" id="KW-1185">Reference proteome</keyword>
<protein>
    <submittedName>
        <fullName evidence="2">Uncharacterized protein</fullName>
    </submittedName>
</protein>
<evidence type="ECO:0000313" key="2">
    <source>
        <dbReference type="EMBL" id="GAB1222572.1"/>
    </source>
</evidence>
<keyword evidence="1" id="KW-0812">Transmembrane</keyword>